<dbReference type="Pfam" id="PF05048">
    <property type="entry name" value="NosD"/>
    <property type="match status" value="1"/>
</dbReference>
<feature type="compositionally biased region" description="Gly residues" evidence="1">
    <location>
        <begin position="1707"/>
        <end position="1717"/>
    </location>
</feature>
<dbReference type="InterPro" id="IPR011050">
    <property type="entry name" value="Pectin_lyase_fold/virulence"/>
</dbReference>
<feature type="compositionally biased region" description="Polar residues" evidence="1">
    <location>
        <begin position="1817"/>
        <end position="1832"/>
    </location>
</feature>
<dbReference type="KEGG" id="mmil:sm9_1360"/>
<gene>
    <name evidence="4" type="ORF">sm9_1360</name>
</gene>
<evidence type="ECO:0000313" key="5">
    <source>
        <dbReference type="Proteomes" id="UP000067738"/>
    </source>
</evidence>
<feature type="domain" description="Periplasmic copper-binding protein NosD beta helix" evidence="3">
    <location>
        <begin position="327"/>
        <end position="476"/>
    </location>
</feature>
<proteinExistence type="predicted"/>
<dbReference type="Proteomes" id="UP000067738">
    <property type="component" value="Chromosome"/>
</dbReference>
<dbReference type="SUPFAM" id="SSF51126">
    <property type="entry name" value="Pectin lyase-like"/>
    <property type="match status" value="5"/>
</dbReference>
<keyword evidence="5" id="KW-1185">Reference proteome</keyword>
<accession>A0A0U2SJS1</accession>
<keyword evidence="2" id="KW-1133">Transmembrane helix</keyword>
<protein>
    <submittedName>
        <fullName evidence="4">Adhesin-like protein</fullName>
    </submittedName>
</protein>
<feature type="compositionally biased region" description="Polar residues" evidence="1">
    <location>
        <begin position="1787"/>
        <end position="1803"/>
    </location>
</feature>
<evidence type="ECO:0000259" key="3">
    <source>
        <dbReference type="Pfam" id="PF05048"/>
    </source>
</evidence>
<keyword evidence="2" id="KW-0812">Transmembrane</keyword>
<dbReference type="InterPro" id="IPR007742">
    <property type="entry name" value="NosD_dom"/>
</dbReference>
<feature type="transmembrane region" description="Helical" evidence="2">
    <location>
        <begin position="1895"/>
        <end position="1915"/>
    </location>
</feature>
<sequence>MISLMLICLFILSLNMVFATNQTDDLYGANNLNDSAVVNELFGDSISGKTIEINQDSYDNYFNKYTGEIKKDADIKSGDVLKIANISDRGFVIDRQLTIMPNSSSDQISNGFIHLIKGSDGSIVTGLTINNTEAVLSINSNQVGYLHGIWLSDTSNNTISYNVIRIANSGGVYALPMHSSSRNNIVYNDMKTYVSSNIIMSNSHYNFISRNKIEVLSYSDMSVTNLIYFSPFAFAGRLDTALCEGCTISYNELIGFCTLPMSIIIQAVYANHENTVIANNTISKGSYGINVMGSNAQVHGNNVNGSAVGIAVNGANISVCDNTIYGSSQKIGLAVYGSEGTTGIITRNDISYVDVEEALHVGNNLDVYGNTISVDNYGNAIAIVGNYSTVHNNKVKSSHDDAVTIYGNNDTVDNNIIITNTRGVSITTSGTDRYYNNTISNNKITSDSYGIYLKGLVYYTTISSNVIETNASVGIYKDITDAVADIDSDNMVNGVIYDATALVIDDDNFYEYFDEDGYLNYTFKANATKTIFFTFISNKNIFFNEKINVVSNKQNNLLFNVTITFEDDASGSLIRDFNFINYDKSAVVLDGVNDMSVVNNNITSMFKKKTDYDSAIFVCGVGEDNIISNNNIYVNSKIDYAYGISISSYSPRSYIYNREFSKNYKINNNTIIMITSYMGEAIFSDAIVESEVIGNKINIVSDDCGYGIAAVNVIGRLYGWNVSYNEIIIHADKMAYLIELHMSDSMNIENNYLFSQSGGSYGIASYRSNNISIANNILDIFGNNITMDYVFDVIGQGCSAILVSEHCDNVSIINNTIYSNGTNPINIIENESIINLTANTHVISQLNYGIYFNPKLNSTFVRQNDTLLLNLSDNQKLIIDVPVNVSSYKSNLDNTVILIFDEGSNNSNMSNIKFVNSTIQLNNVSKLDILNNTFNGSLILIDEGYGNCLVNNTISNSIIKMNNTLSDLLSDNMFNIDSKSDALIINNSQNISVLNNHFTGIGDKLIFIISSNSNNSLIGDNIILGNASEIFGYYALNSHYNSIISNDIKINGNSLVTNQSGIYLSDKSSNNHVFDNRIISNSLNADDYAVEIISDTNLSNRIIENYLISSNGSKRSNYAVNAKYDLVTDNTPYNIFVSINGSDITGDGSQSNPFASIGHALKNALNNAVIYVGGGIYFESDLDVNKNITITGFDGNVIIDADLKQLFTISKSGILTVNNIVFRNGHNVNGGSLFINNGYLIINNSTLCNSSSYYDNSNPSFDNEVDEDHAYTIDCRDTGKGGAILNYGNLIIENAFIYGNLAHIGGAIADFGKIIINSSVLYANQGVHGGTIYTDSVHDLIVNNTIFYDNKAITTFDYCMIRKAVSTWSVTGVTYSYSSMCNLPVGEGGAIYSNNTGLIIDNTVFNKNSAHKGGAIATKYVGASNTAKSNADLIITNSSFINNRAEDTKVQNGGFADNYLYNNNHDGGAVYGAFNKFNALNSNFIDNQAVNDGGALYVQSPDALIDFCNFVGNRAGSTGGALFISNNFLITRTVITNNSARYGGALSYDSYYYYGHVQNNLNIYNSTISDNMALISGGAMRVGQANITVHQSNIYNNFAPESSTISSAYITSDSSRVVADMRYNYWGPTQLNGRPANADDSVYNFPNMRLGSRLSEIVSWITPKEDEDNGDGPASPVNPQDTGGDTPSVVNPTQTNSHPSTNANIGRGTGNSEGGYSGNVIGPNGNHEGQGFNLGDGDGGQYSGPGLPNPNPSGNLIDDVVAKVIGIPLPSPNPNTNTGNPEFIYQNIPSYNPRNNDNSVNPDINSGGNGRNSNINAQNGTAQGNSVSKVNSSQFDESLDTFGLVSNAISATSPSASSSGESSEGESSSSSSSSDSLNAYEIEDKSVDKKIDDDMAIYLSILLVIILVFLLIFGYKRKSDDEY</sequence>
<evidence type="ECO:0000256" key="2">
    <source>
        <dbReference type="SAM" id="Phobius"/>
    </source>
</evidence>
<reference evidence="4 5" key="1">
    <citation type="submission" date="2015-04" db="EMBL/GenBank/DDBJ databases">
        <title>The complete genome sequence of the rumen methanogen Methanobrevibacter millerae SM9.</title>
        <authorList>
            <person name="Leahy S.C."/>
            <person name="Kelly W.J."/>
            <person name="Pacheco D.M."/>
            <person name="Li D."/>
            <person name="Altermann E."/>
            <person name="Attwood G.T."/>
        </authorList>
    </citation>
    <scope>NUCLEOTIDE SEQUENCE [LARGE SCALE GENOMIC DNA]</scope>
    <source>
        <strain evidence="4 5">SM9</strain>
    </source>
</reference>
<feature type="region of interest" description="Disordered" evidence="1">
    <location>
        <begin position="1663"/>
        <end position="1755"/>
    </location>
</feature>
<dbReference type="InterPro" id="IPR012334">
    <property type="entry name" value="Pectin_lyas_fold"/>
</dbReference>
<feature type="region of interest" description="Disordered" evidence="1">
    <location>
        <begin position="1852"/>
        <end position="1877"/>
    </location>
</feature>
<keyword evidence="2" id="KW-0472">Membrane</keyword>
<dbReference type="Gene3D" id="2.160.20.10">
    <property type="entry name" value="Single-stranded right-handed beta-helix, Pectin lyase-like"/>
    <property type="match status" value="2"/>
</dbReference>
<dbReference type="EMBL" id="CP011266">
    <property type="protein sequence ID" value="ALT69141.1"/>
    <property type="molecule type" value="Genomic_DNA"/>
</dbReference>
<organism evidence="4 5">
    <name type="scientific">Methanobrevibacter millerae</name>
    <dbReference type="NCBI Taxonomy" id="230361"/>
    <lineage>
        <taxon>Archaea</taxon>
        <taxon>Methanobacteriati</taxon>
        <taxon>Methanobacteriota</taxon>
        <taxon>Methanomada group</taxon>
        <taxon>Methanobacteria</taxon>
        <taxon>Methanobacteriales</taxon>
        <taxon>Methanobacteriaceae</taxon>
        <taxon>Methanobrevibacter</taxon>
    </lineage>
</organism>
<evidence type="ECO:0000313" key="4">
    <source>
        <dbReference type="EMBL" id="ALT69141.1"/>
    </source>
</evidence>
<feature type="compositionally biased region" description="Polar residues" evidence="1">
    <location>
        <begin position="1677"/>
        <end position="1704"/>
    </location>
</feature>
<evidence type="ECO:0000256" key="1">
    <source>
        <dbReference type="SAM" id="MobiDB-lite"/>
    </source>
</evidence>
<feature type="region of interest" description="Disordered" evidence="1">
    <location>
        <begin position="1771"/>
        <end position="1832"/>
    </location>
</feature>
<feature type="compositionally biased region" description="Low complexity" evidence="1">
    <location>
        <begin position="1852"/>
        <end position="1876"/>
    </location>
</feature>
<dbReference type="InterPro" id="IPR006626">
    <property type="entry name" value="PbH1"/>
</dbReference>
<feature type="compositionally biased region" description="Gly residues" evidence="1">
    <location>
        <begin position="1732"/>
        <end position="1743"/>
    </location>
</feature>
<dbReference type="PATRIC" id="fig|230361.4.peg.1404"/>
<name>A0A0U2SJS1_9EURY</name>
<dbReference type="SMART" id="SM00710">
    <property type="entry name" value="PbH1"/>
    <property type="match status" value="19"/>
</dbReference>